<keyword evidence="2" id="KW-1133">Transmembrane helix</keyword>
<keyword evidence="2" id="KW-0812">Transmembrane</keyword>
<dbReference type="SUPFAM" id="SSF56300">
    <property type="entry name" value="Metallo-dependent phosphatases"/>
    <property type="match status" value="1"/>
</dbReference>
<dbReference type="InterPro" id="IPR008963">
    <property type="entry name" value="Purple_acid_Pase-like_N"/>
</dbReference>
<gene>
    <name evidence="6" type="ORF">H9L42_03925</name>
</gene>
<dbReference type="Pfam" id="PF00149">
    <property type="entry name" value="Metallophos"/>
    <property type="match status" value="1"/>
</dbReference>
<keyword evidence="1 3" id="KW-0732">Signal</keyword>
<protein>
    <submittedName>
        <fullName evidence="6">Metallophosphoesterase family protein</fullName>
    </submittedName>
</protein>
<dbReference type="Gene3D" id="2.60.40.380">
    <property type="entry name" value="Purple acid phosphatase-like, N-terminal"/>
    <property type="match status" value="1"/>
</dbReference>
<name>A0A923SPV4_9FIRM</name>
<dbReference type="SUPFAM" id="SSF49363">
    <property type="entry name" value="Purple acid phosphatase, N-terminal domain"/>
    <property type="match status" value="1"/>
</dbReference>
<dbReference type="Pfam" id="PF16656">
    <property type="entry name" value="Pur_ac_phosph_N"/>
    <property type="match status" value="1"/>
</dbReference>
<feature type="chain" id="PRO_5037019174" evidence="3">
    <location>
        <begin position="26"/>
        <end position="441"/>
    </location>
</feature>
<evidence type="ECO:0000259" key="4">
    <source>
        <dbReference type="Pfam" id="PF00149"/>
    </source>
</evidence>
<dbReference type="EMBL" id="JACRYT010000002">
    <property type="protein sequence ID" value="MBC6678972.1"/>
    <property type="molecule type" value="Genomic_DNA"/>
</dbReference>
<comment type="caution">
    <text evidence="6">The sequence shown here is derived from an EMBL/GenBank/DDBJ whole genome shotgun (WGS) entry which is preliminary data.</text>
</comment>
<keyword evidence="7" id="KW-1185">Reference proteome</keyword>
<dbReference type="CDD" id="cd00063">
    <property type="entry name" value="FN3"/>
    <property type="match status" value="1"/>
</dbReference>
<dbReference type="RefSeq" id="WP_187302097.1">
    <property type="nucleotide sequence ID" value="NZ_CBCTQH010000011.1"/>
</dbReference>
<dbReference type="Gene3D" id="3.60.21.10">
    <property type="match status" value="1"/>
</dbReference>
<reference evidence="6" key="1">
    <citation type="submission" date="2020-08" db="EMBL/GenBank/DDBJ databases">
        <title>Genome public.</title>
        <authorList>
            <person name="Liu C."/>
            <person name="Sun Q."/>
        </authorList>
    </citation>
    <scope>NUCLEOTIDE SEQUENCE</scope>
    <source>
        <strain evidence="6">BX12</strain>
    </source>
</reference>
<feature type="domain" description="Calcineurin-like phosphoesterase" evidence="4">
    <location>
        <begin position="137"/>
        <end position="336"/>
    </location>
</feature>
<evidence type="ECO:0000256" key="2">
    <source>
        <dbReference type="SAM" id="Phobius"/>
    </source>
</evidence>
<organism evidence="6 7">
    <name type="scientific">Zhenpiania hominis</name>
    <dbReference type="NCBI Taxonomy" id="2763644"/>
    <lineage>
        <taxon>Bacteria</taxon>
        <taxon>Bacillati</taxon>
        <taxon>Bacillota</taxon>
        <taxon>Clostridia</taxon>
        <taxon>Peptostreptococcales</taxon>
        <taxon>Anaerovoracaceae</taxon>
        <taxon>Zhenpiania</taxon>
    </lineage>
</organism>
<dbReference type="InterPro" id="IPR004843">
    <property type="entry name" value="Calcineurin-like_PHP"/>
</dbReference>
<evidence type="ECO:0000259" key="5">
    <source>
        <dbReference type="Pfam" id="PF16656"/>
    </source>
</evidence>
<sequence>MRSAYKAVWGVLCLLFLAVPAVSSAESYDGSQFLLSWSESPSHSQTITWHSPSRREGYVQYNKSGDELSGQHQVKAEITDVGETGYYRYEAVLKGLSHNTTYDYRVGNGAEWSQIRTFTTAPDPETWEEKSETSFDFLYLGDVQYRNRNRDYGEWGKLLQDIRERNPGIAFALIGGDMVNSSRKMKDWNLFLDNASSVFSYIPMMPAIGNHETSVKADPYLQMLALPENGPQDLEEEFYSFDYGNCHIIVLNTCFLLDNRKASMAEEWDEKLHEIRIWMEEDLRKSNAKWKLAVLHHPPYGISNGDSVYEWIRQEWEPILEKGEIDLALCGHQHIYMRTKEIGGITYVIGNSGKRRSTYYNGENAPAYTKALDAVNSNYQIIRVEKDRLSLLSYDEKGQIIDRWSKEKHEKGILKGAIAGLIFAPVMIAGIAAAVRRKKRP</sequence>
<dbReference type="GO" id="GO:0046872">
    <property type="term" value="F:metal ion binding"/>
    <property type="evidence" value="ECO:0007669"/>
    <property type="project" value="InterPro"/>
</dbReference>
<dbReference type="InterPro" id="IPR029052">
    <property type="entry name" value="Metallo-depent_PP-like"/>
</dbReference>
<evidence type="ECO:0000313" key="7">
    <source>
        <dbReference type="Proteomes" id="UP000602647"/>
    </source>
</evidence>
<dbReference type="InterPro" id="IPR015914">
    <property type="entry name" value="PAPs_N"/>
</dbReference>
<evidence type="ECO:0000313" key="6">
    <source>
        <dbReference type="EMBL" id="MBC6678972.1"/>
    </source>
</evidence>
<dbReference type="PANTHER" id="PTHR45867:SF3">
    <property type="entry name" value="ACID PHOSPHATASE TYPE 7"/>
    <property type="match status" value="1"/>
</dbReference>
<evidence type="ECO:0000256" key="1">
    <source>
        <dbReference type="ARBA" id="ARBA00022729"/>
    </source>
</evidence>
<keyword evidence="2" id="KW-0472">Membrane</keyword>
<proteinExistence type="predicted"/>
<feature type="transmembrane region" description="Helical" evidence="2">
    <location>
        <begin position="413"/>
        <end position="435"/>
    </location>
</feature>
<dbReference type="PANTHER" id="PTHR45867">
    <property type="entry name" value="PURPLE ACID PHOSPHATASE"/>
    <property type="match status" value="1"/>
</dbReference>
<dbReference type="Proteomes" id="UP000602647">
    <property type="component" value="Unassembled WGS sequence"/>
</dbReference>
<dbReference type="GO" id="GO:0003993">
    <property type="term" value="F:acid phosphatase activity"/>
    <property type="evidence" value="ECO:0007669"/>
    <property type="project" value="InterPro"/>
</dbReference>
<evidence type="ECO:0000256" key="3">
    <source>
        <dbReference type="SAM" id="SignalP"/>
    </source>
</evidence>
<feature type="signal peptide" evidence="3">
    <location>
        <begin position="1"/>
        <end position="25"/>
    </location>
</feature>
<feature type="domain" description="Purple acid phosphatase N-terminal" evidence="5">
    <location>
        <begin position="32"/>
        <end position="120"/>
    </location>
</feature>
<dbReference type="AlphaFoldDB" id="A0A923SPV4"/>
<accession>A0A923SPV4</accession>
<dbReference type="InterPro" id="IPR003961">
    <property type="entry name" value="FN3_dom"/>
</dbReference>